<organism evidence="3 4">
    <name type="scientific">Crepidotus variabilis</name>
    <dbReference type="NCBI Taxonomy" id="179855"/>
    <lineage>
        <taxon>Eukaryota</taxon>
        <taxon>Fungi</taxon>
        <taxon>Dikarya</taxon>
        <taxon>Basidiomycota</taxon>
        <taxon>Agaricomycotina</taxon>
        <taxon>Agaricomycetes</taxon>
        <taxon>Agaricomycetidae</taxon>
        <taxon>Agaricales</taxon>
        <taxon>Agaricineae</taxon>
        <taxon>Crepidotaceae</taxon>
        <taxon>Crepidotus</taxon>
    </lineage>
</organism>
<proteinExistence type="predicted"/>
<evidence type="ECO:0000256" key="2">
    <source>
        <dbReference type="SAM" id="SignalP"/>
    </source>
</evidence>
<name>A0A9P6JPB9_9AGAR</name>
<comment type="caution">
    <text evidence="3">The sequence shown here is derived from an EMBL/GenBank/DDBJ whole genome shotgun (WGS) entry which is preliminary data.</text>
</comment>
<evidence type="ECO:0000313" key="3">
    <source>
        <dbReference type="EMBL" id="KAF9527643.1"/>
    </source>
</evidence>
<feature type="chain" id="PRO_5040451675" evidence="2">
    <location>
        <begin position="20"/>
        <end position="90"/>
    </location>
</feature>
<accession>A0A9P6JPB9</accession>
<dbReference type="EMBL" id="MU157859">
    <property type="protein sequence ID" value="KAF9527643.1"/>
    <property type="molecule type" value="Genomic_DNA"/>
</dbReference>
<evidence type="ECO:0000313" key="4">
    <source>
        <dbReference type="Proteomes" id="UP000807306"/>
    </source>
</evidence>
<keyword evidence="2" id="KW-0732">Signal</keyword>
<protein>
    <submittedName>
        <fullName evidence="3">Uncharacterized protein</fullName>
    </submittedName>
</protein>
<feature type="signal peptide" evidence="2">
    <location>
        <begin position="1"/>
        <end position="19"/>
    </location>
</feature>
<feature type="region of interest" description="Disordered" evidence="1">
    <location>
        <begin position="69"/>
        <end position="90"/>
    </location>
</feature>
<reference evidence="3" key="1">
    <citation type="submission" date="2020-11" db="EMBL/GenBank/DDBJ databases">
        <authorList>
            <consortium name="DOE Joint Genome Institute"/>
            <person name="Ahrendt S."/>
            <person name="Riley R."/>
            <person name="Andreopoulos W."/>
            <person name="Labutti K."/>
            <person name="Pangilinan J."/>
            <person name="Ruiz-Duenas F.J."/>
            <person name="Barrasa J.M."/>
            <person name="Sanchez-Garcia M."/>
            <person name="Camarero S."/>
            <person name="Miyauchi S."/>
            <person name="Serrano A."/>
            <person name="Linde D."/>
            <person name="Babiker R."/>
            <person name="Drula E."/>
            <person name="Ayuso-Fernandez I."/>
            <person name="Pacheco R."/>
            <person name="Padilla G."/>
            <person name="Ferreira P."/>
            <person name="Barriuso J."/>
            <person name="Kellner H."/>
            <person name="Castanera R."/>
            <person name="Alfaro M."/>
            <person name="Ramirez L."/>
            <person name="Pisabarro A.G."/>
            <person name="Kuo A."/>
            <person name="Tritt A."/>
            <person name="Lipzen A."/>
            <person name="He G."/>
            <person name="Yan M."/>
            <person name="Ng V."/>
            <person name="Cullen D."/>
            <person name="Martin F."/>
            <person name="Rosso M.-N."/>
            <person name="Henrissat B."/>
            <person name="Hibbett D."/>
            <person name="Martinez A.T."/>
            <person name="Grigoriev I.V."/>
        </authorList>
    </citation>
    <scope>NUCLEOTIDE SEQUENCE</scope>
    <source>
        <strain evidence="3">CBS 506.95</strain>
    </source>
</reference>
<sequence>MKSFALSTTILLFAAISNAAPISEPAIQGDAIVTRGPSHLSITINRGPPHGRGRKRELGQEQDLIARDPFHATISFNRGPSRPGRGRGGR</sequence>
<dbReference type="Proteomes" id="UP000807306">
    <property type="component" value="Unassembled WGS sequence"/>
</dbReference>
<gene>
    <name evidence="3" type="ORF">CPB83DRAFT_907461</name>
</gene>
<dbReference type="AlphaFoldDB" id="A0A9P6JPB9"/>
<keyword evidence="4" id="KW-1185">Reference proteome</keyword>
<evidence type="ECO:0000256" key="1">
    <source>
        <dbReference type="SAM" id="MobiDB-lite"/>
    </source>
</evidence>